<feature type="compositionally biased region" description="Low complexity" evidence="4">
    <location>
        <begin position="145"/>
        <end position="172"/>
    </location>
</feature>
<evidence type="ECO:0000256" key="2">
    <source>
        <dbReference type="HAMAP-Rule" id="MF_00984"/>
    </source>
</evidence>
<dbReference type="AlphaFoldDB" id="A0A7D8AIH6"/>
<evidence type="ECO:0000256" key="3">
    <source>
        <dbReference type="RuleBase" id="RU000524"/>
    </source>
</evidence>
<dbReference type="InterPro" id="IPR011344">
    <property type="entry name" value="ssDNA-bd"/>
</dbReference>
<feature type="region of interest" description="Disordered" evidence="4">
    <location>
        <begin position="1"/>
        <end position="21"/>
    </location>
</feature>
<evidence type="ECO:0000313" key="5">
    <source>
        <dbReference type="EMBL" id="QMU98302.1"/>
    </source>
</evidence>
<dbReference type="Gene3D" id="2.40.50.140">
    <property type="entry name" value="Nucleic acid-binding proteins"/>
    <property type="match status" value="1"/>
</dbReference>
<dbReference type="NCBIfam" id="TIGR00621">
    <property type="entry name" value="ssb"/>
    <property type="match status" value="1"/>
</dbReference>
<evidence type="ECO:0000256" key="1">
    <source>
        <dbReference type="ARBA" id="ARBA00023125"/>
    </source>
</evidence>
<sequence>MSDAGMHAVQTRARPGNEGAPMSITNDVLTIAGNIGNDPISNETRAGKAVINFRVATSSGYFDQRTGAWVDGVTNWYAVSAFGNLAEHARASLHRGDPVIVVGRLRQKEWEANGRKGIDIEITADAIGHDLRRGTSAFVRRQRSDQAAAAAPSESPRADEPSAADQAAWAGAGLTPVGERAFSSDAEGAQEESAMTLA</sequence>
<evidence type="ECO:0000313" key="6">
    <source>
        <dbReference type="Proteomes" id="UP000515708"/>
    </source>
</evidence>
<dbReference type="GO" id="GO:0003697">
    <property type="term" value="F:single-stranded DNA binding"/>
    <property type="evidence" value="ECO:0007669"/>
    <property type="project" value="UniProtKB-UniRule"/>
</dbReference>
<dbReference type="Proteomes" id="UP000515708">
    <property type="component" value="Chromosome"/>
</dbReference>
<dbReference type="PANTHER" id="PTHR10302:SF0">
    <property type="entry name" value="SINGLE-STRANDED DNA-BINDING PROTEIN, MITOCHONDRIAL"/>
    <property type="match status" value="1"/>
</dbReference>
<comment type="caution">
    <text evidence="2">Lacks conserved residue(s) required for the propagation of feature annotation.</text>
</comment>
<dbReference type="PROSITE" id="PS50935">
    <property type="entry name" value="SSB"/>
    <property type="match status" value="1"/>
</dbReference>
<accession>A0A7D8AIH6</accession>
<dbReference type="GO" id="GO:0009295">
    <property type="term" value="C:nucleoid"/>
    <property type="evidence" value="ECO:0007669"/>
    <property type="project" value="TreeGrafter"/>
</dbReference>
<proteinExistence type="inferred from homology"/>
<dbReference type="Pfam" id="PF00436">
    <property type="entry name" value="SSB"/>
    <property type="match status" value="1"/>
</dbReference>
<dbReference type="InterPro" id="IPR012340">
    <property type="entry name" value="NA-bd_OB-fold"/>
</dbReference>
<dbReference type="CDD" id="cd04496">
    <property type="entry name" value="SSB_OBF"/>
    <property type="match status" value="1"/>
</dbReference>
<protein>
    <recommendedName>
        <fullName evidence="2 3">Single-stranded DNA-binding protein</fullName>
        <shortName evidence="2">SSB</shortName>
    </recommendedName>
</protein>
<keyword evidence="1 2" id="KW-0238">DNA-binding</keyword>
<dbReference type="HAMAP" id="MF_00984">
    <property type="entry name" value="SSB"/>
    <property type="match status" value="1"/>
</dbReference>
<dbReference type="EMBL" id="CP043732">
    <property type="protein sequence ID" value="QMU98302.1"/>
    <property type="molecule type" value="Genomic_DNA"/>
</dbReference>
<feature type="region of interest" description="Disordered" evidence="4">
    <location>
        <begin position="141"/>
        <end position="198"/>
    </location>
</feature>
<dbReference type="PANTHER" id="PTHR10302">
    <property type="entry name" value="SINGLE-STRANDED DNA-BINDING PROTEIN"/>
    <property type="match status" value="1"/>
</dbReference>
<reference evidence="5 6" key="1">
    <citation type="journal article" date="2020" name="Front. Microbiol.">
        <title>Design of Bacterial Strain-Specific qPCR Assays Using NGS Data and Publicly Available Resources and Its Application to Track Biocontrol Strains.</title>
        <authorList>
            <person name="Hernandez I."/>
            <person name="Sant C."/>
            <person name="Martinez R."/>
            <person name="Fernandez C."/>
        </authorList>
    </citation>
    <scope>NUCLEOTIDE SEQUENCE [LARGE SCALE GENOMIC DNA]</scope>
    <source>
        <strain evidence="5 6">B24</strain>
    </source>
</reference>
<dbReference type="InterPro" id="IPR000424">
    <property type="entry name" value="Primosome_PriB/ssb"/>
</dbReference>
<evidence type="ECO:0000256" key="4">
    <source>
        <dbReference type="SAM" id="MobiDB-lite"/>
    </source>
</evidence>
<dbReference type="SUPFAM" id="SSF50249">
    <property type="entry name" value="Nucleic acid-binding proteins"/>
    <property type="match status" value="1"/>
</dbReference>
<gene>
    <name evidence="5" type="ORF">FVO59_14755</name>
</gene>
<dbReference type="GO" id="GO:0006260">
    <property type="term" value="P:DNA replication"/>
    <property type="evidence" value="ECO:0007669"/>
    <property type="project" value="InterPro"/>
</dbReference>
<comment type="subunit">
    <text evidence="2">Homotetramer.</text>
</comment>
<name>A0A7D8AIH6_9MICO</name>
<organism evidence="5 6">
    <name type="scientific">Microbacterium esteraromaticum</name>
    <dbReference type="NCBI Taxonomy" id="57043"/>
    <lineage>
        <taxon>Bacteria</taxon>
        <taxon>Bacillati</taxon>
        <taxon>Actinomycetota</taxon>
        <taxon>Actinomycetes</taxon>
        <taxon>Micrococcales</taxon>
        <taxon>Microbacteriaceae</taxon>
        <taxon>Microbacterium</taxon>
    </lineage>
</organism>